<proteinExistence type="predicted"/>
<dbReference type="OrthoDB" id="2289207at2759"/>
<feature type="region of interest" description="Disordered" evidence="1">
    <location>
        <begin position="9"/>
        <end position="28"/>
    </location>
</feature>
<dbReference type="Proteomes" id="UP000078561">
    <property type="component" value="Unassembled WGS sequence"/>
</dbReference>
<dbReference type="EMBL" id="LT553522">
    <property type="protein sequence ID" value="SAM01215.1"/>
    <property type="molecule type" value="Genomic_DNA"/>
</dbReference>
<evidence type="ECO:0000256" key="1">
    <source>
        <dbReference type="SAM" id="MobiDB-lite"/>
    </source>
</evidence>
<evidence type="ECO:0000313" key="3">
    <source>
        <dbReference type="Proteomes" id="UP000078561"/>
    </source>
</evidence>
<dbReference type="STRING" id="4829.A0A168NU57"/>
<dbReference type="AlphaFoldDB" id="A0A168NU57"/>
<name>A0A168NU57_ABSGL</name>
<evidence type="ECO:0000313" key="2">
    <source>
        <dbReference type="EMBL" id="SAM01215.1"/>
    </source>
</evidence>
<protein>
    <submittedName>
        <fullName evidence="2">Uncharacterized protein</fullName>
    </submittedName>
</protein>
<reference evidence="2" key="1">
    <citation type="submission" date="2016-04" db="EMBL/GenBank/DDBJ databases">
        <authorList>
            <person name="Evans L.H."/>
            <person name="Alamgir A."/>
            <person name="Owens N."/>
            <person name="Weber N.D."/>
            <person name="Virtaneva K."/>
            <person name="Barbian K."/>
            <person name="Babar A."/>
            <person name="Rosenke K."/>
        </authorList>
    </citation>
    <scope>NUCLEOTIDE SEQUENCE [LARGE SCALE GENOMIC DNA]</scope>
    <source>
        <strain evidence="2">CBS 101.48</strain>
    </source>
</reference>
<gene>
    <name evidence="2" type="primary">ABSGL_06956.1 scaffold 8710</name>
</gene>
<accession>A0A168NU57</accession>
<sequence length="215" mass="24501">MSIYFICDHGGSPRKKADETPGSKRRKTTKATIKVGCTSKFTKHVYADGAVKVVYQWIHENHDPLEVEDIGHSRLPVELRNWIVDCVDRHMNLKSIKAVLRLNIDQLDELDANIADGRFPPSLIIKQQDVVNVVNEKLNKISRKHAIDRFNLLEGALDWCIDSTHHTCKSMLNPDHYCYLYTIVVRSPFTNKGVPVAFMLTASEIIRTWSNGCKT</sequence>
<dbReference type="InParanoid" id="A0A168NU57"/>
<organism evidence="2">
    <name type="scientific">Absidia glauca</name>
    <name type="common">Pin mould</name>
    <dbReference type="NCBI Taxonomy" id="4829"/>
    <lineage>
        <taxon>Eukaryota</taxon>
        <taxon>Fungi</taxon>
        <taxon>Fungi incertae sedis</taxon>
        <taxon>Mucoromycota</taxon>
        <taxon>Mucoromycotina</taxon>
        <taxon>Mucoromycetes</taxon>
        <taxon>Mucorales</taxon>
        <taxon>Cunninghamellaceae</taxon>
        <taxon>Absidia</taxon>
    </lineage>
</organism>
<keyword evidence="3" id="KW-1185">Reference proteome</keyword>